<dbReference type="InterPro" id="IPR036864">
    <property type="entry name" value="Zn2-C6_fun-type_DNA-bd_sf"/>
</dbReference>
<dbReference type="AlphaFoldDB" id="N1QLT3"/>
<dbReference type="RefSeq" id="XP_016765288.1">
    <property type="nucleotide sequence ID" value="XM_016908565.1"/>
</dbReference>
<dbReference type="PANTHER" id="PTHR31069">
    <property type="entry name" value="OLEATE-ACTIVATED TRANSCRIPTION FACTOR 1-RELATED"/>
    <property type="match status" value="1"/>
</dbReference>
<name>N1QLT3_SPHMS</name>
<keyword evidence="1" id="KW-0479">Metal-binding</keyword>
<feature type="domain" description="Zn(2)-C6 fungal-type" evidence="6">
    <location>
        <begin position="22"/>
        <end position="52"/>
    </location>
</feature>
<dbReference type="Gene3D" id="4.10.240.10">
    <property type="entry name" value="Zn(2)-C6 fungal-type DNA-binding domain"/>
    <property type="match status" value="1"/>
</dbReference>
<organism evidence="7 8">
    <name type="scientific">Sphaerulina musiva (strain SO2202)</name>
    <name type="common">Poplar stem canker fungus</name>
    <name type="synonym">Septoria musiva</name>
    <dbReference type="NCBI Taxonomy" id="692275"/>
    <lineage>
        <taxon>Eukaryota</taxon>
        <taxon>Fungi</taxon>
        <taxon>Dikarya</taxon>
        <taxon>Ascomycota</taxon>
        <taxon>Pezizomycotina</taxon>
        <taxon>Dothideomycetes</taxon>
        <taxon>Dothideomycetidae</taxon>
        <taxon>Mycosphaerellales</taxon>
        <taxon>Mycosphaerellaceae</taxon>
        <taxon>Sphaerulina</taxon>
    </lineage>
</organism>
<dbReference type="InterPro" id="IPR050675">
    <property type="entry name" value="OAF3"/>
</dbReference>
<dbReference type="EMBL" id="KB456260">
    <property type="protein sequence ID" value="EMF17167.1"/>
    <property type="molecule type" value="Genomic_DNA"/>
</dbReference>
<dbReference type="eggNOG" id="ENOG502SUW5">
    <property type="taxonomic scope" value="Eukaryota"/>
</dbReference>
<keyword evidence="2" id="KW-0805">Transcription regulation</keyword>
<gene>
    <name evidence="7" type="ORF">SEPMUDRAFT_34261</name>
</gene>
<dbReference type="PROSITE" id="PS00463">
    <property type="entry name" value="ZN2_CY6_FUNGAL_1"/>
    <property type="match status" value="1"/>
</dbReference>
<evidence type="ECO:0000256" key="4">
    <source>
        <dbReference type="ARBA" id="ARBA00023163"/>
    </source>
</evidence>
<dbReference type="GO" id="GO:0008270">
    <property type="term" value="F:zinc ion binding"/>
    <property type="evidence" value="ECO:0007669"/>
    <property type="project" value="InterPro"/>
</dbReference>
<dbReference type="CDD" id="cd00067">
    <property type="entry name" value="GAL4"/>
    <property type="match status" value="1"/>
</dbReference>
<evidence type="ECO:0000256" key="5">
    <source>
        <dbReference type="ARBA" id="ARBA00023242"/>
    </source>
</evidence>
<dbReference type="GeneID" id="27905702"/>
<accession>N1QLT3</accession>
<keyword evidence="3" id="KW-0238">DNA-binding</keyword>
<dbReference type="SUPFAM" id="SSF57701">
    <property type="entry name" value="Zn2/Cys6 DNA-binding domain"/>
    <property type="match status" value="1"/>
</dbReference>
<keyword evidence="4" id="KW-0804">Transcription</keyword>
<feature type="non-terminal residue" evidence="7">
    <location>
        <position position="57"/>
    </location>
</feature>
<dbReference type="PANTHER" id="PTHR31069:SF31">
    <property type="entry name" value="MONODICTYPHENONE CLUSTER TRANSCRIPTION FACTOR-RELATED"/>
    <property type="match status" value="1"/>
</dbReference>
<evidence type="ECO:0000313" key="8">
    <source>
        <dbReference type="Proteomes" id="UP000016931"/>
    </source>
</evidence>
<dbReference type="GO" id="GO:0003677">
    <property type="term" value="F:DNA binding"/>
    <property type="evidence" value="ECO:0007669"/>
    <property type="project" value="UniProtKB-KW"/>
</dbReference>
<dbReference type="InterPro" id="IPR001138">
    <property type="entry name" value="Zn2Cys6_DnaBD"/>
</dbReference>
<evidence type="ECO:0000256" key="3">
    <source>
        <dbReference type="ARBA" id="ARBA00023125"/>
    </source>
</evidence>
<dbReference type="SMART" id="SM00066">
    <property type="entry name" value="GAL4"/>
    <property type="match status" value="1"/>
</dbReference>
<keyword evidence="8" id="KW-1185">Reference proteome</keyword>
<dbReference type="OrthoDB" id="2328572at2759"/>
<evidence type="ECO:0000256" key="2">
    <source>
        <dbReference type="ARBA" id="ARBA00023015"/>
    </source>
</evidence>
<dbReference type="Proteomes" id="UP000016931">
    <property type="component" value="Unassembled WGS sequence"/>
</dbReference>
<dbReference type="OMA" id="ICASAKV"/>
<dbReference type="Pfam" id="PF00172">
    <property type="entry name" value="Zn_clus"/>
    <property type="match status" value="1"/>
</dbReference>
<sequence>MPERTAAAASAKYRETVKLRDSCEICASAKVRCSKEKPSCSRCINRGLKCEYGLSRR</sequence>
<reference evidence="7 8" key="1">
    <citation type="journal article" date="2012" name="PLoS Pathog.">
        <title>Diverse lifestyles and strategies of plant pathogenesis encoded in the genomes of eighteen Dothideomycetes fungi.</title>
        <authorList>
            <person name="Ohm R.A."/>
            <person name="Feau N."/>
            <person name="Henrissat B."/>
            <person name="Schoch C.L."/>
            <person name="Horwitz B.A."/>
            <person name="Barry K.W."/>
            <person name="Condon B.J."/>
            <person name="Copeland A.C."/>
            <person name="Dhillon B."/>
            <person name="Glaser F."/>
            <person name="Hesse C.N."/>
            <person name="Kosti I."/>
            <person name="LaButti K."/>
            <person name="Lindquist E.A."/>
            <person name="Lucas S."/>
            <person name="Salamov A.A."/>
            <person name="Bradshaw R.E."/>
            <person name="Ciuffetti L."/>
            <person name="Hamelin R.C."/>
            <person name="Kema G.H.J."/>
            <person name="Lawrence C."/>
            <person name="Scott J.A."/>
            <person name="Spatafora J.W."/>
            <person name="Turgeon B.G."/>
            <person name="de Wit P.J.G.M."/>
            <person name="Zhong S."/>
            <person name="Goodwin S.B."/>
            <person name="Grigoriev I.V."/>
        </authorList>
    </citation>
    <scope>NUCLEOTIDE SEQUENCE [LARGE SCALE GENOMIC DNA]</scope>
    <source>
        <strain evidence="7 8">SO2202</strain>
    </source>
</reference>
<protein>
    <recommendedName>
        <fullName evidence="6">Zn(2)-C6 fungal-type domain-containing protein</fullName>
    </recommendedName>
</protein>
<dbReference type="HOGENOM" id="CLU_211263_0_0_1"/>
<dbReference type="PRINTS" id="PR00755">
    <property type="entry name" value="AFLATOXINBRP"/>
</dbReference>
<dbReference type="PROSITE" id="PS50048">
    <property type="entry name" value="ZN2_CY6_FUNGAL_2"/>
    <property type="match status" value="1"/>
</dbReference>
<dbReference type="GO" id="GO:0000981">
    <property type="term" value="F:DNA-binding transcription factor activity, RNA polymerase II-specific"/>
    <property type="evidence" value="ECO:0007669"/>
    <property type="project" value="InterPro"/>
</dbReference>
<keyword evidence="5" id="KW-0539">Nucleus</keyword>
<proteinExistence type="predicted"/>
<evidence type="ECO:0000256" key="1">
    <source>
        <dbReference type="ARBA" id="ARBA00022723"/>
    </source>
</evidence>
<evidence type="ECO:0000259" key="6">
    <source>
        <dbReference type="PROSITE" id="PS50048"/>
    </source>
</evidence>
<evidence type="ECO:0000313" key="7">
    <source>
        <dbReference type="EMBL" id="EMF17167.1"/>
    </source>
</evidence>